<gene>
    <name evidence="2" type="ORF">JFT45_18265</name>
    <name evidence="3" type="ORF">SAMN04490201_2661</name>
</gene>
<evidence type="ECO:0000313" key="4">
    <source>
        <dbReference type="Proteomes" id="UP000182058"/>
    </source>
</evidence>
<name>A0A8I1FSY6_9PSED</name>
<feature type="chain" id="PRO_5034809545" evidence="1">
    <location>
        <begin position="23"/>
        <end position="164"/>
    </location>
</feature>
<dbReference type="InterPro" id="IPR007540">
    <property type="entry name" value="Fimbrial_CS1-type"/>
</dbReference>
<evidence type="ECO:0000313" key="2">
    <source>
        <dbReference type="EMBL" id="MBJ2258454.1"/>
    </source>
</evidence>
<reference evidence="3 4" key="1">
    <citation type="submission" date="2016-10" db="EMBL/GenBank/DDBJ databases">
        <authorList>
            <person name="Varghese N."/>
            <person name="Submissions S."/>
        </authorList>
    </citation>
    <scope>NUCLEOTIDE SEQUENCE [LARGE SCALE GENOMIC DNA]</scope>
    <source>
        <strain evidence="3 4">BS3667</strain>
    </source>
</reference>
<sequence length="164" mass="16850">MFKQTIATSLIALAIGSSSAWAANDASSVIKIKASIPTQEFHAMPVNPEFGKDETMSYDPVKGSLSSLRQTFNVKNTTGSIHAYVDGGPPNLFNGNTLQNIPLVTTFNGVTLTANALLVVADGTATTAGTQADLVISAGAAPSGASGDYTASVTVIFDNVPKTL</sequence>
<keyword evidence="4" id="KW-1185">Reference proteome</keyword>
<dbReference type="OrthoDB" id="7026515at2"/>
<dbReference type="Proteomes" id="UP000182058">
    <property type="component" value="Chromosome I"/>
</dbReference>
<protein>
    <submittedName>
        <fullName evidence="2">Adhesin</fullName>
    </submittedName>
    <submittedName>
        <fullName evidence="3">CS1 type fimbrial major subunit</fullName>
    </submittedName>
</protein>
<dbReference type="EMBL" id="JAEKCZ010000018">
    <property type="protein sequence ID" value="MBJ2258454.1"/>
    <property type="molecule type" value="Genomic_DNA"/>
</dbReference>
<dbReference type="GO" id="GO:0009289">
    <property type="term" value="C:pilus"/>
    <property type="evidence" value="ECO:0007669"/>
    <property type="project" value="InterPro"/>
</dbReference>
<evidence type="ECO:0000313" key="5">
    <source>
        <dbReference type="Proteomes" id="UP000658390"/>
    </source>
</evidence>
<organism evidence="2 5">
    <name type="scientific">Pseudomonas psychrophila</name>
    <dbReference type="NCBI Taxonomy" id="122355"/>
    <lineage>
        <taxon>Bacteria</taxon>
        <taxon>Pseudomonadati</taxon>
        <taxon>Pseudomonadota</taxon>
        <taxon>Gammaproteobacteria</taxon>
        <taxon>Pseudomonadales</taxon>
        <taxon>Pseudomonadaceae</taxon>
        <taxon>Pseudomonas</taxon>
    </lineage>
</organism>
<dbReference type="AlphaFoldDB" id="A0A8I1FSY6"/>
<dbReference type="Pfam" id="PF04449">
    <property type="entry name" value="Fimbrial_CS1"/>
    <property type="match status" value="1"/>
</dbReference>
<evidence type="ECO:0000313" key="3">
    <source>
        <dbReference type="EMBL" id="SDU56227.1"/>
    </source>
</evidence>
<dbReference type="Proteomes" id="UP000658390">
    <property type="component" value="Unassembled WGS sequence"/>
</dbReference>
<proteinExistence type="predicted"/>
<evidence type="ECO:0000256" key="1">
    <source>
        <dbReference type="SAM" id="SignalP"/>
    </source>
</evidence>
<dbReference type="Gene3D" id="2.60.40.2040">
    <property type="entry name" value="CFA/I fimbrial subunit E, pilin domain"/>
    <property type="match status" value="1"/>
</dbReference>
<feature type="signal peptide" evidence="1">
    <location>
        <begin position="1"/>
        <end position="22"/>
    </location>
</feature>
<accession>A0A8I1FSY6</accession>
<reference evidence="2" key="2">
    <citation type="submission" date="2020-12" db="EMBL/GenBank/DDBJ databases">
        <title>Antibiotic resistance and phylogeny of Pseudomonas spp. isolated over three decades from chicken meat in the Norwegian food chain.</title>
        <authorList>
            <person name="Moen B."/>
        </authorList>
    </citation>
    <scope>NUCLEOTIDE SEQUENCE</scope>
    <source>
        <strain evidence="2">MF6762</strain>
    </source>
</reference>
<dbReference type="GeneID" id="96620272"/>
<keyword evidence="1" id="KW-0732">Signal</keyword>
<dbReference type="RefSeq" id="WP_048351989.1">
    <property type="nucleotide sequence ID" value="NZ_CP049044.1"/>
</dbReference>
<dbReference type="EMBL" id="LT629795">
    <property type="protein sequence ID" value="SDU56227.1"/>
    <property type="molecule type" value="Genomic_DNA"/>
</dbReference>